<dbReference type="Proteomes" id="UP000287033">
    <property type="component" value="Unassembled WGS sequence"/>
</dbReference>
<evidence type="ECO:0000313" key="8">
    <source>
        <dbReference type="EMBL" id="GCC35387.1"/>
    </source>
</evidence>
<dbReference type="GO" id="GO:0016788">
    <property type="term" value="F:hydrolase activity, acting on ester bonds"/>
    <property type="evidence" value="ECO:0007669"/>
    <property type="project" value="TreeGrafter"/>
</dbReference>
<proteinExistence type="predicted"/>
<dbReference type="AlphaFoldDB" id="A0A401SYB0"/>
<evidence type="ECO:0000256" key="6">
    <source>
        <dbReference type="ARBA" id="ARBA00023242"/>
    </source>
</evidence>
<evidence type="ECO:0000256" key="2">
    <source>
        <dbReference type="ARBA" id="ARBA00011245"/>
    </source>
</evidence>
<dbReference type="PANTHER" id="PTHR13204:SF1">
    <property type="entry name" value="ESTER HYDROLASE C11ORF54"/>
    <property type="match status" value="1"/>
</dbReference>
<comment type="subcellular location">
    <subcellularLocation>
        <location evidence="1">Nucleus</location>
    </subcellularLocation>
</comment>
<evidence type="ECO:0000256" key="5">
    <source>
        <dbReference type="ARBA" id="ARBA00022833"/>
    </source>
</evidence>
<organism evidence="8 9">
    <name type="scientific">Chiloscyllium punctatum</name>
    <name type="common">Brownbanded bambooshark</name>
    <name type="synonym">Hemiscyllium punctatum</name>
    <dbReference type="NCBI Taxonomy" id="137246"/>
    <lineage>
        <taxon>Eukaryota</taxon>
        <taxon>Metazoa</taxon>
        <taxon>Chordata</taxon>
        <taxon>Craniata</taxon>
        <taxon>Vertebrata</taxon>
        <taxon>Chondrichthyes</taxon>
        <taxon>Elasmobranchii</taxon>
        <taxon>Galeomorphii</taxon>
        <taxon>Galeoidea</taxon>
        <taxon>Orectolobiformes</taxon>
        <taxon>Hemiscylliidae</taxon>
        <taxon>Chiloscyllium</taxon>
    </lineage>
</organism>
<keyword evidence="3" id="KW-0479">Metal-binding</keyword>
<evidence type="ECO:0000313" key="9">
    <source>
        <dbReference type="Proteomes" id="UP000287033"/>
    </source>
</evidence>
<gene>
    <name evidence="8" type="ORF">chiPu_0013870</name>
</gene>
<evidence type="ECO:0000259" key="7">
    <source>
        <dbReference type="SMART" id="SM01168"/>
    </source>
</evidence>
<dbReference type="GO" id="GO:0008270">
    <property type="term" value="F:zinc ion binding"/>
    <property type="evidence" value="ECO:0007669"/>
    <property type="project" value="TreeGrafter"/>
</dbReference>
<evidence type="ECO:0000256" key="1">
    <source>
        <dbReference type="ARBA" id="ARBA00004123"/>
    </source>
</evidence>
<dbReference type="SMART" id="SM01168">
    <property type="entry name" value="DUF1907"/>
    <property type="match status" value="1"/>
</dbReference>
<dbReference type="SUPFAM" id="SSF117856">
    <property type="entry name" value="AF0104/ALDC/Ptd012-like"/>
    <property type="match status" value="1"/>
</dbReference>
<dbReference type="EMBL" id="BEZZ01000693">
    <property type="protein sequence ID" value="GCC35387.1"/>
    <property type="molecule type" value="Genomic_DNA"/>
</dbReference>
<dbReference type="PANTHER" id="PTHR13204">
    <property type="entry name" value="PTD012 PROTEIN"/>
    <property type="match status" value="1"/>
</dbReference>
<keyword evidence="5" id="KW-0862">Zinc</keyword>
<sequence>MAARIEKSVFHVPNLQELCQVLQEGLKKNFANVQVSVVDCPDLSQEPFTFAAAGICGKPRIADVGGVDYLLPLPQTEKIYNLNVIANQVELPGGFILGAGAASFKAMGVNAELMPNVSTKGDGKPEVNHSYSAKIDPATGGCVLEKYGETYKTCDCALLANLFISEGKPGKVIEVRSSRRTGQSNFVSCMRETLEQHYGDKSVGMGGTFLIQTGKAKLHVMPEFSPCPLNSNEAVNNWLKFFDMSAPLISQSVFVSRDLGFDLRLEHTHCFSHHGEGGHYHYDTTPDNVEYLGYFVPAEYLYRIDRPEKTHKIGPD</sequence>
<dbReference type="CDD" id="cd17298">
    <property type="entry name" value="DUF1907"/>
    <property type="match status" value="1"/>
</dbReference>
<accession>A0A401SYB0</accession>
<reference evidence="8 9" key="1">
    <citation type="journal article" date="2018" name="Nat. Ecol. Evol.">
        <title>Shark genomes provide insights into elasmobranch evolution and the origin of vertebrates.</title>
        <authorList>
            <person name="Hara Y"/>
            <person name="Yamaguchi K"/>
            <person name="Onimaru K"/>
            <person name="Kadota M"/>
            <person name="Koyanagi M"/>
            <person name="Keeley SD"/>
            <person name="Tatsumi K"/>
            <person name="Tanaka K"/>
            <person name="Motone F"/>
            <person name="Kageyama Y"/>
            <person name="Nozu R"/>
            <person name="Adachi N"/>
            <person name="Nishimura O"/>
            <person name="Nakagawa R"/>
            <person name="Tanegashima C"/>
            <person name="Kiyatake I"/>
            <person name="Matsumoto R"/>
            <person name="Murakumo K"/>
            <person name="Nishida K"/>
            <person name="Terakita A"/>
            <person name="Kuratani S"/>
            <person name="Sato K"/>
            <person name="Hyodo S Kuraku.S."/>
        </authorList>
    </citation>
    <scope>NUCLEOTIDE SEQUENCE [LARGE SCALE GENOMIC DNA]</scope>
</reference>
<dbReference type="GO" id="GO:0005634">
    <property type="term" value="C:nucleus"/>
    <property type="evidence" value="ECO:0007669"/>
    <property type="project" value="UniProtKB-SubCell"/>
</dbReference>
<keyword evidence="9" id="KW-1185">Reference proteome</keyword>
<dbReference type="Pfam" id="PF08925">
    <property type="entry name" value="DUF1907"/>
    <property type="match status" value="1"/>
</dbReference>
<dbReference type="OMA" id="YHIMPDF"/>
<name>A0A401SYB0_CHIPU</name>
<comment type="caution">
    <text evidence="8">The sequence shown here is derived from an EMBL/GenBank/DDBJ whole genome shotgun (WGS) entry which is preliminary data.</text>
</comment>
<feature type="domain" description="DUF1907" evidence="7">
    <location>
        <begin position="21"/>
        <end position="304"/>
    </location>
</feature>
<keyword evidence="6" id="KW-0539">Nucleus</keyword>
<dbReference type="InterPro" id="IPR015021">
    <property type="entry name" value="C11orf54_DUF1907"/>
</dbReference>
<evidence type="ECO:0000256" key="4">
    <source>
        <dbReference type="ARBA" id="ARBA00022801"/>
    </source>
</evidence>
<dbReference type="OrthoDB" id="5119241at2759"/>
<dbReference type="STRING" id="137246.A0A401SYB0"/>
<comment type="subunit">
    <text evidence="2">Monomer.</text>
</comment>
<protein>
    <recommendedName>
        <fullName evidence="7">DUF1907 domain-containing protein</fullName>
    </recommendedName>
</protein>
<evidence type="ECO:0000256" key="3">
    <source>
        <dbReference type="ARBA" id="ARBA00022723"/>
    </source>
</evidence>
<keyword evidence="4" id="KW-0378">Hydrolase</keyword>